<evidence type="ECO:0000256" key="2">
    <source>
        <dbReference type="SAM" id="Phobius"/>
    </source>
</evidence>
<keyword evidence="2" id="KW-1133">Transmembrane helix</keyword>
<comment type="caution">
    <text evidence="3">The sequence shown here is derived from an EMBL/GenBank/DDBJ whole genome shotgun (WGS) entry which is preliminary data.</text>
</comment>
<evidence type="ECO:0000256" key="1">
    <source>
        <dbReference type="SAM" id="Coils"/>
    </source>
</evidence>
<sequence length="136" mass="16093">MMIDHEKELEEEINELRQEIEDFRKEKERVRLIVGRIGGVPTFNSRVFNIIFVIAIFFCLIISVFTRDTLRLIALEVAIAAISAKLIYIMHNQARVNHFELWILSSLEWRINELHKKMNKLYEEIAQEGFSEQGDE</sequence>
<dbReference type="EMBL" id="MUKB01000001">
    <property type="protein sequence ID" value="OPX18648.1"/>
    <property type="molecule type" value="Genomic_DNA"/>
</dbReference>
<keyword evidence="2" id="KW-0812">Transmembrane</keyword>
<feature type="transmembrane region" description="Helical" evidence="2">
    <location>
        <begin position="47"/>
        <end position="66"/>
    </location>
</feature>
<evidence type="ECO:0008006" key="5">
    <source>
        <dbReference type="Google" id="ProtNLM"/>
    </source>
</evidence>
<evidence type="ECO:0000313" key="3">
    <source>
        <dbReference type="EMBL" id="OPX18648.1"/>
    </source>
</evidence>
<feature type="coiled-coil region" evidence="1">
    <location>
        <begin position="2"/>
        <end position="33"/>
    </location>
</feature>
<keyword evidence="2" id="KW-0472">Membrane</keyword>
<reference evidence="4" key="1">
    <citation type="submission" date="2017-01" db="EMBL/GenBank/DDBJ databases">
        <title>Novel pathways for hydrocarbon cycling and metabolic interdependencies in hydrothermal sediment communities.</title>
        <authorList>
            <person name="Dombrowski N."/>
            <person name="Seitz K."/>
            <person name="Teske A."/>
            <person name="Baker B."/>
        </authorList>
    </citation>
    <scope>NUCLEOTIDE SEQUENCE [LARGE SCALE GENOMIC DNA]</scope>
</reference>
<dbReference type="AlphaFoldDB" id="A0A1V4QH25"/>
<gene>
    <name evidence="3" type="ORF">BXT86_00040</name>
</gene>
<name>A0A1V4QH25_UNCW3</name>
<accession>A0A1V4QH25</accession>
<dbReference type="Proteomes" id="UP000191663">
    <property type="component" value="Unassembled WGS sequence"/>
</dbReference>
<proteinExistence type="predicted"/>
<keyword evidence="1" id="KW-0175">Coiled coil</keyword>
<evidence type="ECO:0000313" key="4">
    <source>
        <dbReference type="Proteomes" id="UP000191663"/>
    </source>
</evidence>
<feature type="transmembrane region" description="Helical" evidence="2">
    <location>
        <begin position="72"/>
        <end position="90"/>
    </location>
</feature>
<protein>
    <recommendedName>
        <fullName evidence="5">DUF4231 domain-containing protein</fullName>
    </recommendedName>
</protein>
<organism evidence="3 4">
    <name type="scientific">candidate division WOR-3 bacterium 4484_100</name>
    <dbReference type="NCBI Taxonomy" id="1936077"/>
    <lineage>
        <taxon>Bacteria</taxon>
        <taxon>Bacteria division WOR-3</taxon>
    </lineage>
</organism>